<dbReference type="Proteomes" id="UP001519887">
    <property type="component" value="Unassembled WGS sequence"/>
</dbReference>
<feature type="non-terminal residue" evidence="6">
    <location>
        <position position="457"/>
    </location>
</feature>
<dbReference type="PROSITE" id="PS50885">
    <property type="entry name" value="HAMP"/>
    <property type="match status" value="1"/>
</dbReference>
<keyword evidence="2" id="KW-1003">Cell membrane</keyword>
<organism evidence="6 7">
    <name type="scientific">Paenibacillus sepulcri</name>
    <dbReference type="NCBI Taxonomy" id="359917"/>
    <lineage>
        <taxon>Bacteria</taxon>
        <taxon>Bacillati</taxon>
        <taxon>Bacillota</taxon>
        <taxon>Bacilli</taxon>
        <taxon>Bacillales</taxon>
        <taxon>Paenibacillaceae</taxon>
        <taxon>Paenibacillus</taxon>
    </lineage>
</organism>
<dbReference type="CDD" id="cd06225">
    <property type="entry name" value="HAMP"/>
    <property type="match status" value="1"/>
</dbReference>
<evidence type="ECO:0000256" key="1">
    <source>
        <dbReference type="ARBA" id="ARBA00004236"/>
    </source>
</evidence>
<dbReference type="Pfam" id="PF00672">
    <property type="entry name" value="HAMP"/>
    <property type="match status" value="1"/>
</dbReference>
<dbReference type="PANTHER" id="PTHR34220">
    <property type="entry name" value="SENSOR HISTIDINE KINASE YPDA"/>
    <property type="match status" value="1"/>
</dbReference>
<accession>A0ABS7C6C4</accession>
<dbReference type="InterPro" id="IPR003660">
    <property type="entry name" value="HAMP_dom"/>
</dbReference>
<keyword evidence="4" id="KW-1133">Transmembrane helix</keyword>
<name>A0ABS7C6C4_9BACL</name>
<gene>
    <name evidence="6" type="ORF">K0U00_20675</name>
</gene>
<sequence length="457" mass="52807">MLLVKRRFKLTIYPKIVFVFLLVIVPLCTLSLFINQKGKESVREELSKQMEASVQKFMDSFSTEIDRMSKHQREFIDDKDLQSISFGGSVLDSYEMTQRILKIQEKLSMIQISSALISKVSAYIPTINRVISSQNIIADLPADEYGMVVKASATGGAAIVEWQSRLFIVLSYPYYGFYDKEPSYALSIELNVDTIRHELSQFSTYGNGGAILWNRNQNWSLASGTDDTLNKAIQASYEPPESKLGVYPYHYDNDRYLISYRTGAEKDLSLAVYVPEEEVLGKLSAYGSWFWMLSIISIVVIFIFSAWIYRVIHRPMSHLVHSLRKVEKGVLEKMPVTRRGDEFSYLYTQFNSMVDQLKVLIHVVYEQKIRSQSSELKQLQSQINPHFLYNTYFTLYRLAKMHDIDKVILFCEHLGEYFQYITRGAAEQVPMTMELGHAKSYTDIQGIRFSSRIEVEF</sequence>
<protein>
    <submittedName>
        <fullName evidence="6">Histidine kinase</fullName>
    </submittedName>
</protein>
<proteinExistence type="predicted"/>
<evidence type="ECO:0000256" key="4">
    <source>
        <dbReference type="SAM" id="Phobius"/>
    </source>
</evidence>
<dbReference type="SUPFAM" id="SSF158472">
    <property type="entry name" value="HAMP domain-like"/>
    <property type="match status" value="1"/>
</dbReference>
<keyword evidence="3 4" id="KW-0472">Membrane</keyword>
<keyword evidence="4" id="KW-0812">Transmembrane</keyword>
<feature type="domain" description="HAMP" evidence="5">
    <location>
        <begin position="310"/>
        <end position="362"/>
    </location>
</feature>
<dbReference type="PANTHER" id="PTHR34220:SF9">
    <property type="entry name" value="SIGNAL TRANSDUCTION HISTIDINE KINASE INTERNAL REGION DOMAIN-CONTAINING PROTEIN"/>
    <property type="match status" value="1"/>
</dbReference>
<feature type="transmembrane region" description="Helical" evidence="4">
    <location>
        <begin position="289"/>
        <end position="309"/>
    </location>
</feature>
<comment type="subcellular location">
    <subcellularLocation>
        <location evidence="1">Cell membrane</location>
    </subcellularLocation>
</comment>
<dbReference type="Pfam" id="PF06580">
    <property type="entry name" value="His_kinase"/>
    <property type="match status" value="1"/>
</dbReference>
<comment type="caution">
    <text evidence="6">The sequence shown here is derived from an EMBL/GenBank/DDBJ whole genome shotgun (WGS) entry which is preliminary data.</text>
</comment>
<keyword evidence="7" id="KW-1185">Reference proteome</keyword>
<keyword evidence="6" id="KW-0418">Kinase</keyword>
<dbReference type="InterPro" id="IPR050640">
    <property type="entry name" value="Bact_2-comp_sensor_kinase"/>
</dbReference>
<dbReference type="InterPro" id="IPR010559">
    <property type="entry name" value="Sig_transdc_His_kin_internal"/>
</dbReference>
<dbReference type="EMBL" id="JAHZIK010000582">
    <property type="protein sequence ID" value="MBW7456454.1"/>
    <property type="molecule type" value="Genomic_DNA"/>
</dbReference>
<evidence type="ECO:0000256" key="3">
    <source>
        <dbReference type="ARBA" id="ARBA00023136"/>
    </source>
</evidence>
<evidence type="ECO:0000313" key="6">
    <source>
        <dbReference type="EMBL" id="MBW7456454.1"/>
    </source>
</evidence>
<dbReference type="Gene3D" id="6.10.340.10">
    <property type="match status" value="1"/>
</dbReference>
<keyword evidence="6" id="KW-0808">Transferase</keyword>
<reference evidence="6 7" key="1">
    <citation type="submission" date="2021-07" db="EMBL/GenBank/DDBJ databases">
        <title>Paenibacillus radiodurans sp. nov., isolated from the southeastern edge of Tengger Desert.</title>
        <authorList>
            <person name="Zhang G."/>
        </authorList>
    </citation>
    <scope>NUCLEOTIDE SEQUENCE [LARGE SCALE GENOMIC DNA]</scope>
    <source>
        <strain evidence="6 7">CCM 7311</strain>
    </source>
</reference>
<evidence type="ECO:0000256" key="2">
    <source>
        <dbReference type="ARBA" id="ARBA00022475"/>
    </source>
</evidence>
<evidence type="ECO:0000259" key="5">
    <source>
        <dbReference type="PROSITE" id="PS50885"/>
    </source>
</evidence>
<dbReference type="GO" id="GO:0016301">
    <property type="term" value="F:kinase activity"/>
    <property type="evidence" value="ECO:0007669"/>
    <property type="project" value="UniProtKB-KW"/>
</dbReference>
<feature type="transmembrane region" description="Helical" evidence="4">
    <location>
        <begin position="12"/>
        <end position="34"/>
    </location>
</feature>
<evidence type="ECO:0000313" key="7">
    <source>
        <dbReference type="Proteomes" id="UP001519887"/>
    </source>
</evidence>